<protein>
    <submittedName>
        <fullName evidence="3">Uncharacterized protein</fullName>
    </submittedName>
</protein>
<feature type="compositionally biased region" description="Basic and acidic residues" evidence="2">
    <location>
        <begin position="1"/>
        <end position="27"/>
    </location>
</feature>
<keyword evidence="1" id="KW-0175">Coiled coil</keyword>
<dbReference type="Gramene" id="GBG91248">
    <property type="protein sequence ID" value="GBG91248"/>
    <property type="gene ID" value="CBR_g52134"/>
</dbReference>
<organism evidence="3 4">
    <name type="scientific">Chara braunii</name>
    <name type="common">Braun's stonewort</name>
    <dbReference type="NCBI Taxonomy" id="69332"/>
    <lineage>
        <taxon>Eukaryota</taxon>
        <taxon>Viridiplantae</taxon>
        <taxon>Streptophyta</taxon>
        <taxon>Charophyceae</taxon>
        <taxon>Charales</taxon>
        <taxon>Characeae</taxon>
        <taxon>Chara</taxon>
    </lineage>
</organism>
<feature type="compositionally biased region" description="Acidic residues" evidence="2">
    <location>
        <begin position="183"/>
        <end position="198"/>
    </location>
</feature>
<name>A0A388M9J6_CHABU</name>
<reference evidence="3 4" key="1">
    <citation type="journal article" date="2018" name="Cell">
        <title>The Chara Genome: Secondary Complexity and Implications for Plant Terrestrialization.</title>
        <authorList>
            <person name="Nishiyama T."/>
            <person name="Sakayama H."/>
            <person name="Vries J.D."/>
            <person name="Buschmann H."/>
            <person name="Saint-Marcoux D."/>
            <person name="Ullrich K.K."/>
            <person name="Haas F.B."/>
            <person name="Vanderstraeten L."/>
            <person name="Becker D."/>
            <person name="Lang D."/>
            <person name="Vosolsobe S."/>
            <person name="Rombauts S."/>
            <person name="Wilhelmsson P.K.I."/>
            <person name="Janitza P."/>
            <person name="Kern R."/>
            <person name="Heyl A."/>
            <person name="Rumpler F."/>
            <person name="Villalobos L.I.A.C."/>
            <person name="Clay J.M."/>
            <person name="Skokan R."/>
            <person name="Toyoda A."/>
            <person name="Suzuki Y."/>
            <person name="Kagoshima H."/>
            <person name="Schijlen E."/>
            <person name="Tajeshwar N."/>
            <person name="Catarino B."/>
            <person name="Hetherington A.J."/>
            <person name="Saltykova A."/>
            <person name="Bonnot C."/>
            <person name="Breuninger H."/>
            <person name="Symeonidi A."/>
            <person name="Radhakrishnan G.V."/>
            <person name="Van Nieuwerburgh F."/>
            <person name="Deforce D."/>
            <person name="Chang C."/>
            <person name="Karol K.G."/>
            <person name="Hedrich R."/>
            <person name="Ulvskov P."/>
            <person name="Glockner G."/>
            <person name="Delwiche C.F."/>
            <person name="Petrasek J."/>
            <person name="Van de Peer Y."/>
            <person name="Friml J."/>
            <person name="Beilby M."/>
            <person name="Dolan L."/>
            <person name="Kohara Y."/>
            <person name="Sugano S."/>
            <person name="Fujiyama A."/>
            <person name="Delaux P.-M."/>
            <person name="Quint M."/>
            <person name="TheiBen G."/>
            <person name="Hagemann M."/>
            <person name="Harholt J."/>
            <person name="Dunand C."/>
            <person name="Zachgo S."/>
            <person name="Langdale J."/>
            <person name="Maumus F."/>
            <person name="Straeten D.V.D."/>
            <person name="Gould S.B."/>
            <person name="Rensing S.A."/>
        </authorList>
    </citation>
    <scope>NUCLEOTIDE SEQUENCE [LARGE SCALE GENOMIC DNA]</scope>
    <source>
        <strain evidence="3 4">S276</strain>
    </source>
</reference>
<evidence type="ECO:0000256" key="1">
    <source>
        <dbReference type="SAM" id="Coils"/>
    </source>
</evidence>
<comment type="caution">
    <text evidence="3">The sequence shown here is derived from an EMBL/GenBank/DDBJ whole genome shotgun (WGS) entry which is preliminary data.</text>
</comment>
<feature type="region of interest" description="Disordered" evidence="2">
    <location>
        <begin position="1"/>
        <end position="45"/>
    </location>
</feature>
<dbReference type="AlphaFoldDB" id="A0A388M9J6"/>
<keyword evidence="4" id="KW-1185">Reference proteome</keyword>
<sequence length="234" mass="26500">MLLLRDEMEQLKRGNKRGLEAVTEKSPAEPVHGKSKQGEEGQTPAEWAKLAEAYRRMRDEKDRAEREVSASKERINRIKIMSPSSSRKKLFGRRKSLKGGCSPIRKDGDQVKITFVRKVGEEKEAFCRRVNNDLGKLRKAQFEALCKDEGIEYGGVKKTAGDLADIYTARAYQHQANRRLAENDEEEHEEEDLEEGESADVAGASTDYATAAESPEGRFRAPVLFILLWPLFEI</sequence>
<proteinExistence type="predicted"/>
<accession>A0A388M9J6</accession>
<gene>
    <name evidence="3" type="ORF">CBR_g52134</name>
</gene>
<evidence type="ECO:0000313" key="4">
    <source>
        <dbReference type="Proteomes" id="UP000265515"/>
    </source>
</evidence>
<evidence type="ECO:0000256" key="2">
    <source>
        <dbReference type="SAM" id="MobiDB-lite"/>
    </source>
</evidence>
<dbReference type="EMBL" id="BFEA01000887">
    <property type="protein sequence ID" value="GBG91248.1"/>
    <property type="molecule type" value="Genomic_DNA"/>
</dbReference>
<evidence type="ECO:0000313" key="3">
    <source>
        <dbReference type="EMBL" id="GBG91248.1"/>
    </source>
</evidence>
<dbReference type="Proteomes" id="UP000265515">
    <property type="component" value="Unassembled WGS sequence"/>
</dbReference>
<feature type="coiled-coil region" evidence="1">
    <location>
        <begin position="47"/>
        <end position="81"/>
    </location>
</feature>
<feature type="region of interest" description="Disordered" evidence="2">
    <location>
        <begin position="177"/>
        <end position="213"/>
    </location>
</feature>